<gene>
    <name evidence="4" type="ORF">GMI68_07740</name>
    <name evidence="5" type="ORF">J7S26_08215</name>
</gene>
<feature type="chain" id="PRO_5039373454" description="DUF5979 domain-containing protein" evidence="2">
    <location>
        <begin position="30"/>
        <end position="319"/>
    </location>
</feature>
<dbReference type="EMBL" id="CP072829">
    <property type="protein sequence ID" value="QTU84312.1"/>
    <property type="molecule type" value="Genomic_DNA"/>
</dbReference>
<dbReference type="Pfam" id="PF19407">
    <property type="entry name" value="DUF5979"/>
    <property type="match status" value="1"/>
</dbReference>
<name>A0A9E6MQU7_9ACTN</name>
<dbReference type="Gene3D" id="2.60.40.10">
    <property type="entry name" value="Immunoglobulins"/>
    <property type="match status" value="1"/>
</dbReference>
<feature type="compositionally biased region" description="Polar residues" evidence="1">
    <location>
        <begin position="308"/>
        <end position="319"/>
    </location>
</feature>
<dbReference type="InterPro" id="IPR046022">
    <property type="entry name" value="DUF5979"/>
</dbReference>
<protein>
    <recommendedName>
        <fullName evidence="3">DUF5979 domain-containing protein</fullName>
    </recommendedName>
</protein>
<dbReference type="KEGG" id="ebz:J7S26_08215"/>
<keyword evidence="6" id="KW-1185">Reference proteome</keyword>
<keyword evidence="2" id="KW-0732">Signal</keyword>
<organism evidence="5 7">
    <name type="scientific">Xiamenia xianingshaonis</name>
    <dbReference type="NCBI Taxonomy" id="2682776"/>
    <lineage>
        <taxon>Bacteria</taxon>
        <taxon>Bacillati</taxon>
        <taxon>Actinomycetota</taxon>
        <taxon>Coriobacteriia</taxon>
        <taxon>Eggerthellales</taxon>
        <taxon>Eggerthellaceae</taxon>
        <taxon>Xiamenia</taxon>
    </lineage>
</organism>
<dbReference type="Proteomes" id="UP000636394">
    <property type="component" value="Unassembled WGS sequence"/>
</dbReference>
<dbReference type="AlphaFoldDB" id="A0A9E6MQU7"/>
<reference evidence="5" key="2">
    <citation type="submission" date="2021-04" db="EMBL/GenBank/DDBJ databases">
        <title>Novel species in family Eggerthellaceae.</title>
        <authorList>
            <person name="Zhang G."/>
        </authorList>
    </citation>
    <scope>NUCLEOTIDE SEQUENCE</scope>
    <source>
        <strain evidence="5">Zg-886</strain>
    </source>
</reference>
<evidence type="ECO:0000313" key="7">
    <source>
        <dbReference type="Proteomes" id="UP000671910"/>
    </source>
</evidence>
<feature type="domain" description="DUF5979" evidence="3">
    <location>
        <begin position="187"/>
        <end position="282"/>
    </location>
</feature>
<dbReference type="RefSeq" id="WP_166339992.1">
    <property type="nucleotide sequence ID" value="NZ_CP072829.1"/>
</dbReference>
<feature type="region of interest" description="Disordered" evidence="1">
    <location>
        <begin position="283"/>
        <end position="319"/>
    </location>
</feature>
<dbReference type="Proteomes" id="UP000671910">
    <property type="component" value="Chromosome"/>
</dbReference>
<feature type="signal peptide" evidence="2">
    <location>
        <begin position="1"/>
        <end position="29"/>
    </location>
</feature>
<dbReference type="EMBL" id="WPCR01000009">
    <property type="protein sequence ID" value="NHM14652.1"/>
    <property type="molecule type" value="Genomic_DNA"/>
</dbReference>
<accession>A0A9E6MQU7</accession>
<sequence length="319" mass="32875">MARLKYPAMAALLALALLVLPLFASAALAAGSVDGSRQCSVAISVPDDMPELATTPVTVSLYRVASMGDDGSLAATDRFASLDLNGAAYEDLDAAALADKAVACVTASASAEADATSTVTGTATMAGLAPGLYLIMASPASTASATYTFSPSLVPLPTWDDVSQSWVYDNVEVELKASVSDRMASLEIVKTLKTMDASLGNPTFVFDVKAELDGKVVYANVAAVSFDMAGKKSVVLADCIPVGSTVTVTEAYSGASYHATTAQSQTITIGADDLAPQVFFENEPTGDRKHGTGIENAFSKGDGGWQLEQRTADTQEVAA</sequence>
<reference evidence="4 6" key="1">
    <citation type="submission" date="2019-11" db="EMBL/GenBank/DDBJ databases">
        <title>Eggerthellaceae novel genus isolated from the rectal contents of marmort.</title>
        <authorList>
            <person name="Zhang G."/>
        </authorList>
    </citation>
    <scope>NUCLEOTIDE SEQUENCE [LARGE SCALE GENOMIC DNA]</scope>
    <source>
        <strain evidence="6">zg-886</strain>
        <strain evidence="4">Zg-886</strain>
    </source>
</reference>
<dbReference type="GO" id="GO:0005975">
    <property type="term" value="P:carbohydrate metabolic process"/>
    <property type="evidence" value="ECO:0007669"/>
    <property type="project" value="UniProtKB-ARBA"/>
</dbReference>
<evidence type="ECO:0000313" key="5">
    <source>
        <dbReference type="EMBL" id="QTU84312.1"/>
    </source>
</evidence>
<evidence type="ECO:0000313" key="4">
    <source>
        <dbReference type="EMBL" id="NHM14652.1"/>
    </source>
</evidence>
<evidence type="ECO:0000256" key="2">
    <source>
        <dbReference type="SAM" id="SignalP"/>
    </source>
</evidence>
<dbReference type="InterPro" id="IPR013783">
    <property type="entry name" value="Ig-like_fold"/>
</dbReference>
<evidence type="ECO:0000313" key="6">
    <source>
        <dbReference type="Proteomes" id="UP000636394"/>
    </source>
</evidence>
<evidence type="ECO:0000256" key="1">
    <source>
        <dbReference type="SAM" id="MobiDB-lite"/>
    </source>
</evidence>
<proteinExistence type="predicted"/>
<evidence type="ECO:0000259" key="3">
    <source>
        <dbReference type="Pfam" id="PF19407"/>
    </source>
</evidence>